<sequence length="187" mass="22095">MFNTCIKVNEWMSEFNEQWGIAGGWAIDLFIGKQTRHHSDIEVALFREDQHKLKKALSDWSFEKVVKGELISWGEEWLELPVHEIHGVHKQTGERLEVLLNDTRDSEWVFRRESSISFLKSSFFLNSNEGIPYLHPAVVLLYKARNARKKDHTDFLAAKDFLKIEDKNWLRQALQMHIPEHTWIPEL</sequence>
<comment type="caution">
    <text evidence="1">The sequence shown here is derived from an EMBL/GenBank/DDBJ whole genome shotgun (WGS) entry which is preliminary data.</text>
</comment>
<accession>A0A921G0P2</accession>
<gene>
    <name evidence="1" type="ORF">K8V56_15900</name>
</gene>
<dbReference type="Gene3D" id="3.30.460.40">
    <property type="match status" value="1"/>
</dbReference>
<name>A0A921G0P2_SPOPS</name>
<protein>
    <recommendedName>
        <fullName evidence="3">Amino acid transporter</fullName>
    </recommendedName>
</protein>
<dbReference type="AlphaFoldDB" id="A0A921G0P2"/>
<dbReference type="Pfam" id="PF10706">
    <property type="entry name" value="Aminoglyc_resit"/>
    <property type="match status" value="1"/>
</dbReference>
<dbReference type="Proteomes" id="UP000698173">
    <property type="component" value="Unassembled WGS sequence"/>
</dbReference>
<dbReference type="EMBL" id="DYWT01000249">
    <property type="protein sequence ID" value="HJF33245.1"/>
    <property type="molecule type" value="Genomic_DNA"/>
</dbReference>
<dbReference type="InterPro" id="IPR019646">
    <property type="entry name" value="Aminoglyc_AdlTrfase"/>
</dbReference>
<evidence type="ECO:0000313" key="2">
    <source>
        <dbReference type="Proteomes" id="UP000698173"/>
    </source>
</evidence>
<reference evidence="1" key="1">
    <citation type="journal article" date="2021" name="PeerJ">
        <title>Extensive microbial diversity within the chicken gut microbiome revealed by metagenomics and culture.</title>
        <authorList>
            <person name="Gilroy R."/>
            <person name="Ravi A."/>
            <person name="Getino M."/>
            <person name="Pursley I."/>
            <person name="Horton D.L."/>
            <person name="Alikhan N.F."/>
            <person name="Baker D."/>
            <person name="Gharbi K."/>
            <person name="Hall N."/>
            <person name="Watson M."/>
            <person name="Adriaenssens E.M."/>
            <person name="Foster-Nyarko E."/>
            <person name="Jarju S."/>
            <person name="Secka A."/>
            <person name="Antonio M."/>
            <person name="Oren A."/>
            <person name="Chaudhuri R.R."/>
            <person name="La Ragione R."/>
            <person name="Hildebrand F."/>
            <person name="Pallen M.J."/>
        </authorList>
    </citation>
    <scope>NUCLEOTIDE SEQUENCE</scope>
    <source>
        <strain evidence="1">CHK171-7178</strain>
    </source>
</reference>
<reference evidence="1" key="2">
    <citation type="submission" date="2021-09" db="EMBL/GenBank/DDBJ databases">
        <authorList>
            <person name="Gilroy R."/>
        </authorList>
    </citation>
    <scope>NUCLEOTIDE SEQUENCE</scope>
    <source>
        <strain evidence="1">CHK171-7178</strain>
    </source>
</reference>
<evidence type="ECO:0008006" key="3">
    <source>
        <dbReference type="Google" id="ProtNLM"/>
    </source>
</evidence>
<organism evidence="1 2">
    <name type="scientific">Sporosarcina psychrophila</name>
    <name type="common">Bacillus psychrophilus</name>
    <dbReference type="NCBI Taxonomy" id="1476"/>
    <lineage>
        <taxon>Bacteria</taxon>
        <taxon>Bacillati</taxon>
        <taxon>Bacillota</taxon>
        <taxon>Bacilli</taxon>
        <taxon>Bacillales</taxon>
        <taxon>Caryophanaceae</taxon>
        <taxon>Sporosarcina</taxon>
    </lineage>
</organism>
<proteinExistence type="predicted"/>
<evidence type="ECO:0000313" key="1">
    <source>
        <dbReference type="EMBL" id="HJF33245.1"/>
    </source>
</evidence>